<dbReference type="GO" id="GO:0008483">
    <property type="term" value="F:transaminase activity"/>
    <property type="evidence" value="ECO:0007669"/>
    <property type="project" value="UniProtKB-KW"/>
</dbReference>
<dbReference type="Gene3D" id="3.40.640.10">
    <property type="entry name" value="Type I PLP-dependent aspartate aminotransferase-like (Major domain)"/>
    <property type="match status" value="1"/>
</dbReference>
<dbReference type="PANTHER" id="PTHR11751">
    <property type="entry name" value="ALANINE AMINOTRANSFERASE"/>
    <property type="match status" value="1"/>
</dbReference>
<evidence type="ECO:0000313" key="7">
    <source>
        <dbReference type="Proteomes" id="UP000230423"/>
    </source>
</evidence>
<evidence type="ECO:0000256" key="5">
    <source>
        <dbReference type="ARBA" id="ARBA00022898"/>
    </source>
</evidence>
<reference evidence="6 7" key="1">
    <citation type="submission" date="2015-09" db="EMBL/GenBank/DDBJ databases">
        <title>Draft genome of the parasitic nematode Teladorsagia circumcincta isolate WARC Sus (inbred).</title>
        <authorList>
            <person name="Mitreva M."/>
        </authorList>
    </citation>
    <scope>NUCLEOTIDE SEQUENCE [LARGE SCALE GENOMIC DNA]</scope>
    <source>
        <strain evidence="6 7">S</strain>
    </source>
</reference>
<comment type="subunit">
    <text evidence="2">Homodimer.</text>
</comment>
<dbReference type="InterPro" id="IPR015421">
    <property type="entry name" value="PyrdxlP-dep_Trfase_major"/>
</dbReference>
<keyword evidence="5" id="KW-0663">Pyridoxal phosphate</keyword>
<feature type="non-terminal residue" evidence="6">
    <location>
        <position position="139"/>
    </location>
</feature>
<keyword evidence="4" id="KW-0808">Transferase</keyword>
<evidence type="ECO:0000256" key="1">
    <source>
        <dbReference type="ARBA" id="ARBA00001933"/>
    </source>
</evidence>
<dbReference type="PANTHER" id="PTHR11751:SF29">
    <property type="entry name" value="ALANINE TRANSAMINASE"/>
    <property type="match status" value="1"/>
</dbReference>
<proteinExistence type="predicted"/>
<keyword evidence="7" id="KW-1185">Reference proteome</keyword>
<dbReference type="InterPro" id="IPR015422">
    <property type="entry name" value="PyrdxlP-dep_Trfase_small"/>
</dbReference>
<dbReference type="InterPro" id="IPR045088">
    <property type="entry name" value="ALAT1/2-like"/>
</dbReference>
<gene>
    <name evidence="6" type="ORF">TELCIR_23926</name>
</gene>
<dbReference type="Gene3D" id="3.90.1150.10">
    <property type="entry name" value="Aspartate Aminotransferase, domain 1"/>
    <property type="match status" value="1"/>
</dbReference>
<keyword evidence="3" id="KW-0032">Aminotransferase</keyword>
<protein>
    <submittedName>
        <fullName evidence="6">Uncharacterized protein</fullName>
    </submittedName>
</protein>
<dbReference type="EMBL" id="KZ393406">
    <property type="protein sequence ID" value="PIO54704.1"/>
    <property type="molecule type" value="Genomic_DNA"/>
</dbReference>
<sequence length="139" mass="14798">MGNLSTTCTSGDISSPQVLVRDNINPQVVTMQYAVRGPIVIRAVELEKELEQGAKKPFKNVIKANIGDAHAMGQSPITFNRQLVACLANPALMETANFPSDVIEHAKALIGGCGGKSCGSYSQSTGIDIIRKHVAEFIS</sequence>
<evidence type="ECO:0000256" key="2">
    <source>
        <dbReference type="ARBA" id="ARBA00011738"/>
    </source>
</evidence>
<dbReference type="OrthoDB" id="1732682at2759"/>
<dbReference type="Proteomes" id="UP000230423">
    <property type="component" value="Unassembled WGS sequence"/>
</dbReference>
<name>A0A2G9T9U0_TELCI</name>
<accession>A0A2G9T9U0</accession>
<dbReference type="Gene3D" id="1.10.287.1970">
    <property type="match status" value="1"/>
</dbReference>
<evidence type="ECO:0000256" key="4">
    <source>
        <dbReference type="ARBA" id="ARBA00022679"/>
    </source>
</evidence>
<evidence type="ECO:0000313" key="6">
    <source>
        <dbReference type="EMBL" id="PIO54704.1"/>
    </source>
</evidence>
<evidence type="ECO:0000256" key="3">
    <source>
        <dbReference type="ARBA" id="ARBA00022576"/>
    </source>
</evidence>
<dbReference type="AlphaFoldDB" id="A0A2G9T9U0"/>
<organism evidence="6 7">
    <name type="scientific">Teladorsagia circumcincta</name>
    <name type="common">Brown stomach worm</name>
    <name type="synonym">Ostertagia circumcincta</name>
    <dbReference type="NCBI Taxonomy" id="45464"/>
    <lineage>
        <taxon>Eukaryota</taxon>
        <taxon>Metazoa</taxon>
        <taxon>Ecdysozoa</taxon>
        <taxon>Nematoda</taxon>
        <taxon>Chromadorea</taxon>
        <taxon>Rhabditida</taxon>
        <taxon>Rhabditina</taxon>
        <taxon>Rhabditomorpha</taxon>
        <taxon>Strongyloidea</taxon>
        <taxon>Trichostrongylidae</taxon>
        <taxon>Teladorsagia</taxon>
    </lineage>
</organism>
<comment type="cofactor">
    <cofactor evidence="1">
        <name>pyridoxal 5'-phosphate</name>
        <dbReference type="ChEBI" id="CHEBI:597326"/>
    </cofactor>
</comment>